<dbReference type="Gene3D" id="3.40.710.10">
    <property type="entry name" value="DD-peptidase/beta-lactamase superfamily"/>
    <property type="match status" value="1"/>
</dbReference>
<dbReference type="InterPro" id="IPR001466">
    <property type="entry name" value="Beta-lactam-related"/>
</dbReference>
<evidence type="ECO:0000256" key="1">
    <source>
        <dbReference type="SAM" id="SignalP"/>
    </source>
</evidence>
<sequence>MRFVKTFALAGSAVALLATGAIAHQAQPAPQPQPQILPDPATSPLPATQALFDDYIRSDKMPGIVGAFGVGDLPTVFVAAGRIADGATAPAAGPDSLWRVYSMTKPITAMAAMILIDDGKLKLDQPISDFFPGFQNMKVLLHPDTSLESRPATRPITVRNLLTHTAGLGYTIVTQGPLLKEYERLGITPGAINAAVEAQARPARPKTLAEFAERVATLPLIADPGTKWSYSIGLDVMGAVIEKASGMPFDTFVQTRIFDPLKMNSSYWTVPAGEVGRFATNYVIMGDARTPFDPAATSVYLQKPSFPYGGAGLVMSARDYDRFLHMLQDGGALDGVRIMKPETAALAMSNLLPKGVTFEGIGGGTGGTAAAVPMGFGAGGSVYLADKPGGASKGTYGWGGAAGTVAWVDPVRHARGTIMVNYFPADKWPLREEVPAALVKDLARHQ</sequence>
<feature type="domain" description="Beta-lactamase-related" evidence="2">
    <location>
        <begin position="50"/>
        <end position="425"/>
    </location>
</feature>
<keyword evidence="4" id="KW-1185">Reference proteome</keyword>
<evidence type="ECO:0000313" key="4">
    <source>
        <dbReference type="Proteomes" id="UP000266568"/>
    </source>
</evidence>
<organism evidence="3 4">
    <name type="scientific">Hephaestia caeni</name>
    <dbReference type="NCBI Taxonomy" id="645617"/>
    <lineage>
        <taxon>Bacteria</taxon>
        <taxon>Pseudomonadati</taxon>
        <taxon>Pseudomonadota</taxon>
        <taxon>Alphaproteobacteria</taxon>
        <taxon>Sphingomonadales</taxon>
        <taxon>Sphingomonadaceae</taxon>
        <taxon>Hephaestia</taxon>
    </lineage>
</organism>
<dbReference type="PANTHER" id="PTHR43283:SF3">
    <property type="entry name" value="BETA-LACTAMASE FAMILY PROTEIN (AFU_ORTHOLOGUE AFUA_5G07500)"/>
    <property type="match status" value="1"/>
</dbReference>
<dbReference type="SUPFAM" id="SSF56601">
    <property type="entry name" value="beta-lactamase/transpeptidase-like"/>
    <property type="match status" value="1"/>
</dbReference>
<comment type="caution">
    <text evidence="3">The sequence shown here is derived from an EMBL/GenBank/DDBJ whole genome shotgun (WGS) entry which is preliminary data.</text>
</comment>
<accession>A0A397NK51</accession>
<dbReference type="RefSeq" id="WP_119037097.1">
    <property type="nucleotide sequence ID" value="NZ_QXDC01000004.1"/>
</dbReference>
<gene>
    <name evidence="3" type="ORF">DFR49_3735</name>
</gene>
<dbReference type="AlphaFoldDB" id="A0A397NK51"/>
<keyword evidence="1" id="KW-0732">Signal</keyword>
<proteinExistence type="predicted"/>
<reference evidence="3 4" key="1">
    <citation type="submission" date="2018-08" db="EMBL/GenBank/DDBJ databases">
        <title>Genomic Encyclopedia of Type Strains, Phase IV (KMG-IV): sequencing the most valuable type-strain genomes for metagenomic binning, comparative biology and taxonomic classification.</title>
        <authorList>
            <person name="Goeker M."/>
        </authorList>
    </citation>
    <scope>NUCLEOTIDE SEQUENCE [LARGE SCALE GENOMIC DNA]</scope>
    <source>
        <strain evidence="3 4">DSM 25527</strain>
    </source>
</reference>
<dbReference type="PANTHER" id="PTHR43283">
    <property type="entry name" value="BETA-LACTAMASE-RELATED"/>
    <property type="match status" value="1"/>
</dbReference>
<dbReference type="Proteomes" id="UP000266568">
    <property type="component" value="Unassembled WGS sequence"/>
</dbReference>
<protein>
    <submittedName>
        <fullName evidence="3">CubicO group peptidase (Beta-lactamase class C family)</fullName>
    </submittedName>
</protein>
<dbReference type="OrthoDB" id="9808046at2"/>
<name>A0A397NK51_9SPHN</name>
<dbReference type="EMBL" id="QXDC01000004">
    <property type="protein sequence ID" value="RIA37846.1"/>
    <property type="molecule type" value="Genomic_DNA"/>
</dbReference>
<evidence type="ECO:0000313" key="3">
    <source>
        <dbReference type="EMBL" id="RIA37846.1"/>
    </source>
</evidence>
<dbReference type="Pfam" id="PF00144">
    <property type="entry name" value="Beta-lactamase"/>
    <property type="match status" value="1"/>
</dbReference>
<feature type="signal peptide" evidence="1">
    <location>
        <begin position="1"/>
        <end position="23"/>
    </location>
</feature>
<feature type="chain" id="PRO_5017328399" evidence="1">
    <location>
        <begin position="24"/>
        <end position="446"/>
    </location>
</feature>
<dbReference type="InterPro" id="IPR012338">
    <property type="entry name" value="Beta-lactam/transpept-like"/>
</dbReference>
<dbReference type="InterPro" id="IPR050789">
    <property type="entry name" value="Diverse_Enzym_Activities"/>
</dbReference>
<evidence type="ECO:0000259" key="2">
    <source>
        <dbReference type="Pfam" id="PF00144"/>
    </source>
</evidence>